<feature type="transmembrane region" description="Helical" evidence="1">
    <location>
        <begin position="183"/>
        <end position="202"/>
    </location>
</feature>
<feature type="domain" description="Peptidase M56" evidence="3">
    <location>
        <begin position="41"/>
        <end position="242"/>
    </location>
</feature>
<feature type="transmembrane region" description="Helical" evidence="1">
    <location>
        <begin position="136"/>
        <end position="154"/>
    </location>
</feature>
<keyword evidence="5" id="KW-1185">Reference proteome</keyword>
<feature type="transmembrane region" description="Helical" evidence="1">
    <location>
        <begin position="37"/>
        <end position="56"/>
    </location>
</feature>
<feature type="domain" description="M23ase beta-sheet core" evidence="2">
    <location>
        <begin position="342"/>
        <end position="436"/>
    </location>
</feature>
<dbReference type="Gene3D" id="2.70.70.10">
    <property type="entry name" value="Glucose Permease (Domain IIA)"/>
    <property type="match status" value="1"/>
</dbReference>
<dbReference type="GO" id="GO:0004222">
    <property type="term" value="F:metalloendopeptidase activity"/>
    <property type="evidence" value="ECO:0007669"/>
    <property type="project" value="TreeGrafter"/>
</dbReference>
<comment type="caution">
    <text evidence="4">The sequence shown here is derived from an EMBL/GenBank/DDBJ whole genome shotgun (WGS) entry which is preliminary data.</text>
</comment>
<dbReference type="CDD" id="cd07341">
    <property type="entry name" value="M56_BlaR1_MecR1_like"/>
    <property type="match status" value="1"/>
</dbReference>
<dbReference type="RefSeq" id="WP_143917610.1">
    <property type="nucleotide sequence ID" value="NZ_CANMIK010000034.1"/>
</dbReference>
<feature type="transmembrane region" description="Helical" evidence="1">
    <location>
        <begin position="271"/>
        <end position="288"/>
    </location>
</feature>
<reference evidence="4 5" key="1">
    <citation type="submission" date="2019-07" db="EMBL/GenBank/DDBJ databases">
        <title>The draft genome sequence of Aquimarina algiphila M91.</title>
        <authorList>
            <person name="Meng X."/>
        </authorList>
    </citation>
    <scope>NUCLEOTIDE SEQUENCE [LARGE SCALE GENOMIC DNA]</scope>
    <source>
        <strain evidence="4 5">M91</strain>
    </source>
</reference>
<keyword evidence="1" id="KW-0472">Membrane</keyword>
<evidence type="ECO:0000259" key="2">
    <source>
        <dbReference type="Pfam" id="PF01551"/>
    </source>
</evidence>
<dbReference type="SUPFAM" id="SSF51261">
    <property type="entry name" value="Duplicated hybrid motif"/>
    <property type="match status" value="1"/>
</dbReference>
<protein>
    <submittedName>
        <fullName evidence="4">Peptidoglycan DD-metalloendopeptidase family protein</fullName>
    </submittedName>
</protein>
<evidence type="ECO:0000259" key="3">
    <source>
        <dbReference type="Pfam" id="PF05569"/>
    </source>
</evidence>
<dbReference type="AlphaFoldDB" id="A0A554VG64"/>
<name>A0A554VG64_9FLAO</name>
<keyword evidence="1" id="KW-0812">Transmembrane</keyword>
<dbReference type="PANTHER" id="PTHR21666">
    <property type="entry name" value="PEPTIDASE-RELATED"/>
    <property type="match status" value="1"/>
</dbReference>
<dbReference type="Proteomes" id="UP000318833">
    <property type="component" value="Unassembled WGS sequence"/>
</dbReference>
<organism evidence="4 5">
    <name type="scientific">Aquimarina algiphila</name>
    <dbReference type="NCBI Taxonomy" id="2047982"/>
    <lineage>
        <taxon>Bacteria</taxon>
        <taxon>Pseudomonadati</taxon>
        <taxon>Bacteroidota</taxon>
        <taxon>Flavobacteriia</taxon>
        <taxon>Flavobacteriales</taxon>
        <taxon>Flavobacteriaceae</taxon>
        <taxon>Aquimarina</taxon>
    </lineage>
</organism>
<keyword evidence="1" id="KW-1133">Transmembrane helix</keyword>
<dbReference type="Pfam" id="PF01551">
    <property type="entry name" value="Peptidase_M23"/>
    <property type="match status" value="1"/>
</dbReference>
<dbReference type="OrthoDB" id="1522859at2"/>
<feature type="transmembrane region" description="Helical" evidence="1">
    <location>
        <begin position="6"/>
        <end position="25"/>
    </location>
</feature>
<feature type="transmembrane region" description="Helical" evidence="1">
    <location>
        <begin position="95"/>
        <end position="116"/>
    </location>
</feature>
<evidence type="ECO:0000313" key="4">
    <source>
        <dbReference type="EMBL" id="TSE06363.1"/>
    </source>
</evidence>
<dbReference type="InterPro" id="IPR011055">
    <property type="entry name" value="Dup_hybrid_motif"/>
</dbReference>
<dbReference type="Pfam" id="PF05569">
    <property type="entry name" value="Peptidase_M56"/>
    <property type="match status" value="1"/>
</dbReference>
<dbReference type="EMBL" id="VLNR01000046">
    <property type="protein sequence ID" value="TSE06363.1"/>
    <property type="molecule type" value="Genomic_DNA"/>
</dbReference>
<proteinExistence type="predicted"/>
<evidence type="ECO:0000256" key="1">
    <source>
        <dbReference type="SAM" id="Phobius"/>
    </source>
</evidence>
<sequence>MNNLIVYFFQSTLLFIALFLIYKLVLSQLTFHRLNRFILLSLIPISVFIPLMDNVFPPIHSTIIEVPQLFETITLNPDNISNGIEKPMTDTPYTYFSFLMALYCIGILICLLKFFFTTRKLIILKRTSKVYQKEGFKLIATNVPEIFSYFNWIFTPEEKLEKYDDLIIEHERAHIQLKHSLDLIIAEFFITFFWFNPAVYLYRKSLKSIHEFQADHQVLKNKVKTSHYMQLLLQSIAVEKPNNLYSYFNHPILLKRINMMTKTKSNNIAKLKYLLLLPVCALFLIAFTKPTVDHTFMDTTTEVFEIENFPPSLFPVQNGSINDISSKYGSNSRRPKISKKKIHRGIDIRAEEGTPVIATADGIISKASMEGDWGNLIVISHSGGYETWYAHLKSFNSKETQHIKKGEIIGYVGNTGLSTGPHLHYEVKLNGNWLNPIDYIKN</sequence>
<dbReference type="InterPro" id="IPR050570">
    <property type="entry name" value="Cell_wall_metabolism_enzyme"/>
</dbReference>
<dbReference type="InterPro" id="IPR008756">
    <property type="entry name" value="Peptidase_M56"/>
</dbReference>
<gene>
    <name evidence="4" type="ORF">FOF46_19590</name>
</gene>
<evidence type="ECO:0000313" key="5">
    <source>
        <dbReference type="Proteomes" id="UP000318833"/>
    </source>
</evidence>
<dbReference type="InterPro" id="IPR016047">
    <property type="entry name" value="M23ase_b-sheet_dom"/>
</dbReference>
<dbReference type="PANTHER" id="PTHR21666:SF270">
    <property type="entry name" value="MUREIN HYDROLASE ACTIVATOR ENVC"/>
    <property type="match status" value="1"/>
</dbReference>
<dbReference type="CDD" id="cd12797">
    <property type="entry name" value="M23_peptidase"/>
    <property type="match status" value="1"/>
</dbReference>
<accession>A0A554VG64</accession>